<evidence type="ECO:0000256" key="5">
    <source>
        <dbReference type="ARBA" id="ARBA00023315"/>
    </source>
</evidence>
<sequence>MDPQQRLLLEASWEAMEQAGIDPTTVRGSQTGVFAGLIPQAYGPRLHENAAADTEGYVLTGTSGSVASGRISYTFGFEGPAVSVDTACSSSLVALHLACQALRAGECSMALAGGVTVMSSPGAFVEFSRQRGLAADGHCKAFSAAADGTGWGEGVGMLLVERLSDARRNGHRVLAVVRGSAVNQDGASNGLTAPNGPSQQRVIRQALANAGLSAGDVDAVEAHGTGTTLGDPIEAQALLATYGQDRAGEGPLWLGSVKSNVGHTQAAAGVAGVIKMVMALRNGLLPRTLHVDEPSPHVDWSAGAVQLLTETVPWPGGEGRLRRAGVSSFGVSGTNAHVILEEAPAHNIPSDTPADDVPGGPPAGEDAGSGEEAAAGSPGVWPWLVSAKSQPALRAQAQALHAHLTDHPGLDLADVGYTLAHARAVFDHRATLIAADRDTFLQALQALAAGEPHPAVIHSSAPGGTGTGEAAGKTAFICSGQGTQRPGMAHGLYHTHPVFAAALNDICTHLDPHLDHPLLPLLTQDPNTQDTTTLEEAAALLQQTRYAQPALFAFQVALHRLLTDGYHITPHYYAGHSLGEITAAHLAGILTLTDATTLITQRATLMQTMPPAP</sequence>
<dbReference type="GO" id="GO:0006633">
    <property type="term" value="P:fatty acid biosynthetic process"/>
    <property type="evidence" value="ECO:0007669"/>
    <property type="project" value="InterPro"/>
</dbReference>
<dbReference type="GO" id="GO:0004315">
    <property type="term" value="F:3-oxoacyl-[acyl-carrier-protein] synthase activity"/>
    <property type="evidence" value="ECO:0007669"/>
    <property type="project" value="InterPro"/>
</dbReference>
<dbReference type="GO" id="GO:0033068">
    <property type="term" value="P:macrolide biosynthetic process"/>
    <property type="evidence" value="ECO:0007669"/>
    <property type="project" value="UniProtKB-ARBA"/>
</dbReference>
<comment type="caution">
    <text evidence="8">The sequence shown here is derived from an EMBL/GenBank/DDBJ whole genome shotgun (WGS) entry which is preliminary data.</text>
</comment>
<feature type="compositionally biased region" description="Low complexity" evidence="6">
    <location>
        <begin position="355"/>
        <end position="378"/>
    </location>
</feature>
<dbReference type="Pfam" id="PF00109">
    <property type="entry name" value="ketoacyl-synt"/>
    <property type="match status" value="1"/>
</dbReference>
<dbReference type="InterPro" id="IPR001227">
    <property type="entry name" value="Ac_transferase_dom_sf"/>
</dbReference>
<keyword evidence="2" id="KW-0597">Phosphoprotein</keyword>
<dbReference type="InterPro" id="IPR016035">
    <property type="entry name" value="Acyl_Trfase/lysoPLipase"/>
</dbReference>
<dbReference type="SUPFAM" id="SSF52151">
    <property type="entry name" value="FabD/lysophospholipase-like"/>
    <property type="match status" value="1"/>
</dbReference>
<dbReference type="GO" id="GO:0004312">
    <property type="term" value="F:fatty acid synthase activity"/>
    <property type="evidence" value="ECO:0007669"/>
    <property type="project" value="TreeGrafter"/>
</dbReference>
<name>A0A4D4N456_STRAX</name>
<dbReference type="InterPro" id="IPR032821">
    <property type="entry name" value="PKS_assoc"/>
</dbReference>
<dbReference type="AlphaFoldDB" id="A0A4D4N456"/>
<keyword evidence="5" id="KW-0012">Acyltransferase</keyword>
<dbReference type="SMART" id="SM00825">
    <property type="entry name" value="PKS_KS"/>
    <property type="match status" value="1"/>
</dbReference>
<gene>
    <name evidence="8" type="ORF">SAV31267_088160</name>
</gene>
<evidence type="ECO:0000313" key="8">
    <source>
        <dbReference type="EMBL" id="GDY79331.1"/>
    </source>
</evidence>
<keyword evidence="4" id="KW-0511">Multifunctional enzyme</keyword>
<accession>A0A4D4N456</accession>
<reference evidence="8 9" key="1">
    <citation type="submission" date="2019-04" db="EMBL/GenBank/DDBJ databases">
        <title>Draft genome sequences of Streptomyces avermitilis ATCC 31267.</title>
        <authorList>
            <person name="Komaki H."/>
            <person name="Tamura T."/>
            <person name="Hosoyama A."/>
        </authorList>
    </citation>
    <scope>NUCLEOTIDE SEQUENCE [LARGE SCALE GENOMIC DNA]</scope>
    <source>
        <strain evidence="8 9">ATCC 31267</strain>
    </source>
</reference>
<evidence type="ECO:0000256" key="1">
    <source>
        <dbReference type="ARBA" id="ARBA00022450"/>
    </source>
</evidence>
<dbReference type="Gene3D" id="3.40.366.10">
    <property type="entry name" value="Malonyl-Coenzyme A Acyl Carrier Protein, domain 2"/>
    <property type="match status" value="1"/>
</dbReference>
<dbReference type="InterPro" id="IPR014031">
    <property type="entry name" value="Ketoacyl_synth_C"/>
</dbReference>
<dbReference type="Proteomes" id="UP000299211">
    <property type="component" value="Unassembled WGS sequence"/>
</dbReference>
<dbReference type="Pfam" id="PF16197">
    <property type="entry name" value="KAsynt_C_assoc"/>
    <property type="match status" value="1"/>
</dbReference>
<evidence type="ECO:0000256" key="4">
    <source>
        <dbReference type="ARBA" id="ARBA00023268"/>
    </source>
</evidence>
<dbReference type="SMART" id="SM00827">
    <property type="entry name" value="PKS_AT"/>
    <property type="match status" value="1"/>
</dbReference>
<dbReference type="InterPro" id="IPR020841">
    <property type="entry name" value="PKS_Beta-ketoAc_synthase_dom"/>
</dbReference>
<proteinExistence type="predicted"/>
<evidence type="ECO:0000256" key="6">
    <source>
        <dbReference type="SAM" id="MobiDB-lite"/>
    </source>
</evidence>
<evidence type="ECO:0000256" key="3">
    <source>
        <dbReference type="ARBA" id="ARBA00022679"/>
    </source>
</evidence>
<feature type="domain" description="Ketosynthase family 3 (KS3)" evidence="7">
    <location>
        <begin position="1"/>
        <end position="342"/>
    </location>
</feature>
<dbReference type="PROSITE" id="PS00606">
    <property type="entry name" value="KS3_1"/>
    <property type="match status" value="1"/>
</dbReference>
<dbReference type="InterPro" id="IPR014030">
    <property type="entry name" value="Ketoacyl_synth_N"/>
</dbReference>
<keyword evidence="3" id="KW-0808">Transferase</keyword>
<dbReference type="Pfam" id="PF00698">
    <property type="entry name" value="Acyl_transf_1"/>
    <property type="match status" value="1"/>
</dbReference>
<dbReference type="FunFam" id="3.40.47.10:FF:000019">
    <property type="entry name" value="Polyketide synthase type I"/>
    <property type="match status" value="1"/>
</dbReference>
<organism evidence="8 9">
    <name type="scientific">Streptomyces avermitilis</name>
    <dbReference type="NCBI Taxonomy" id="33903"/>
    <lineage>
        <taxon>Bacteria</taxon>
        <taxon>Bacillati</taxon>
        <taxon>Actinomycetota</taxon>
        <taxon>Actinomycetes</taxon>
        <taxon>Kitasatosporales</taxon>
        <taxon>Streptomycetaceae</taxon>
        <taxon>Streptomyces</taxon>
    </lineage>
</organism>
<dbReference type="Gene3D" id="3.40.47.10">
    <property type="match status" value="1"/>
</dbReference>
<keyword evidence="1" id="KW-0596">Phosphopantetheine</keyword>
<dbReference type="InterPro" id="IPR016039">
    <property type="entry name" value="Thiolase-like"/>
</dbReference>
<dbReference type="CDD" id="cd00833">
    <property type="entry name" value="PKS"/>
    <property type="match status" value="1"/>
</dbReference>
<dbReference type="InterPro" id="IPR050091">
    <property type="entry name" value="PKS_NRPS_Biosynth_Enz"/>
</dbReference>
<dbReference type="Gene3D" id="3.30.70.3290">
    <property type="match status" value="1"/>
</dbReference>
<dbReference type="PANTHER" id="PTHR43775:SF51">
    <property type="entry name" value="INACTIVE PHENOLPHTHIOCEROL SYNTHESIS POLYKETIDE SYNTHASE TYPE I PKS1-RELATED"/>
    <property type="match status" value="1"/>
</dbReference>
<dbReference type="InterPro" id="IPR018201">
    <property type="entry name" value="Ketoacyl_synth_AS"/>
</dbReference>
<dbReference type="InterPro" id="IPR014043">
    <property type="entry name" value="Acyl_transferase_dom"/>
</dbReference>
<dbReference type="GO" id="GO:0031177">
    <property type="term" value="F:phosphopantetheine binding"/>
    <property type="evidence" value="ECO:0007669"/>
    <property type="project" value="UniProtKB-ARBA"/>
</dbReference>
<dbReference type="Pfam" id="PF02801">
    <property type="entry name" value="Ketoacyl-synt_C"/>
    <property type="match status" value="1"/>
</dbReference>
<dbReference type="EMBL" id="BJHY01000001">
    <property type="protein sequence ID" value="GDY79331.1"/>
    <property type="molecule type" value="Genomic_DNA"/>
</dbReference>
<evidence type="ECO:0000256" key="2">
    <source>
        <dbReference type="ARBA" id="ARBA00022553"/>
    </source>
</evidence>
<dbReference type="SUPFAM" id="SSF53901">
    <property type="entry name" value="Thiolase-like"/>
    <property type="match status" value="1"/>
</dbReference>
<dbReference type="PROSITE" id="PS52004">
    <property type="entry name" value="KS3_2"/>
    <property type="match status" value="1"/>
</dbReference>
<evidence type="ECO:0000313" key="9">
    <source>
        <dbReference type="Proteomes" id="UP000299211"/>
    </source>
</evidence>
<protein>
    <recommendedName>
        <fullName evidence="7">Ketosynthase family 3 (KS3) domain-containing protein</fullName>
    </recommendedName>
</protein>
<dbReference type="PANTHER" id="PTHR43775">
    <property type="entry name" value="FATTY ACID SYNTHASE"/>
    <property type="match status" value="1"/>
</dbReference>
<evidence type="ECO:0000259" key="7">
    <source>
        <dbReference type="PROSITE" id="PS52004"/>
    </source>
</evidence>
<feature type="region of interest" description="Disordered" evidence="6">
    <location>
        <begin position="346"/>
        <end position="378"/>
    </location>
</feature>